<protein>
    <submittedName>
        <fullName evidence="2">Uncharacterized protein</fullName>
    </submittedName>
</protein>
<organism evidence="2 3">
    <name type="scientific">Paracoccus methylarcula</name>
    <dbReference type="NCBI Taxonomy" id="72022"/>
    <lineage>
        <taxon>Bacteria</taxon>
        <taxon>Pseudomonadati</taxon>
        <taxon>Pseudomonadota</taxon>
        <taxon>Alphaproteobacteria</taxon>
        <taxon>Rhodobacterales</taxon>
        <taxon>Paracoccaceae</taxon>
        <taxon>Paracoccus</taxon>
    </lineage>
</organism>
<dbReference type="AlphaFoldDB" id="A0A422QTG8"/>
<dbReference type="Proteomes" id="UP000238137">
    <property type="component" value="Unassembled WGS sequence"/>
</dbReference>
<comment type="caution">
    <text evidence="2">The sequence shown here is derived from an EMBL/GenBank/DDBJ whole genome shotgun (WGS) entry which is preliminary data.</text>
</comment>
<proteinExistence type="predicted"/>
<dbReference type="RefSeq" id="WP_106692708.1">
    <property type="nucleotide sequence ID" value="NZ_PXNQ02000013.1"/>
</dbReference>
<keyword evidence="3" id="KW-1185">Reference proteome</keyword>
<evidence type="ECO:0000313" key="2">
    <source>
        <dbReference type="EMBL" id="RNF33102.1"/>
    </source>
</evidence>
<keyword evidence="1" id="KW-0732">Signal</keyword>
<sequence>MKVITTGLVALALAAGAASASNFPDTNRNASVERPAPNTTQIEVKAGKLLTARELQNANLSADDLISVTSFPTSEWAKTHYER</sequence>
<dbReference type="EMBL" id="PXNQ02000013">
    <property type="protein sequence ID" value="RNF33102.1"/>
    <property type="molecule type" value="Genomic_DNA"/>
</dbReference>
<reference evidence="2" key="1">
    <citation type="submission" date="2018-05" db="EMBL/GenBank/DDBJ databases">
        <title>Reclassification of Methylarcula marina and Methylarcula terricola as Paracoccus methylarcula sp.nov., comb.nov. and Paracoccus terricola comb.nov.</title>
        <authorList>
            <person name="Shmareva M.N."/>
            <person name="Doronina N.V."/>
            <person name="Vasilenko O.V."/>
            <person name="Tarlachkov S.V."/>
            <person name="Trotsenko Y.A."/>
        </authorList>
    </citation>
    <scope>NUCLEOTIDE SEQUENCE [LARGE SCALE GENOMIC DNA]</scope>
    <source>
        <strain evidence="2">VKM B-2159</strain>
    </source>
</reference>
<dbReference type="OrthoDB" id="7778991at2"/>
<evidence type="ECO:0000313" key="3">
    <source>
        <dbReference type="Proteomes" id="UP000238137"/>
    </source>
</evidence>
<gene>
    <name evidence="2" type="ORF">A7A09_018110</name>
</gene>
<feature type="chain" id="PRO_5019479818" evidence="1">
    <location>
        <begin position="21"/>
        <end position="83"/>
    </location>
</feature>
<name>A0A422QTG8_9RHOB</name>
<accession>A0A422QTG8</accession>
<feature type="signal peptide" evidence="1">
    <location>
        <begin position="1"/>
        <end position="20"/>
    </location>
</feature>
<evidence type="ECO:0000256" key="1">
    <source>
        <dbReference type="SAM" id="SignalP"/>
    </source>
</evidence>